<feature type="site" description="Electron transfer via tryptophanyl radical" evidence="5">
    <location>
        <position position="411"/>
    </location>
</feature>
<evidence type="ECO:0000313" key="9">
    <source>
        <dbReference type="Proteomes" id="UP000247807"/>
    </source>
</evidence>
<dbReference type="AlphaFoldDB" id="A0A318R0F2"/>
<comment type="similarity">
    <text evidence="6">Belongs to the DNA photolyase family.</text>
</comment>
<dbReference type="Gene3D" id="1.10.579.10">
    <property type="entry name" value="DNA Cyclobutane Dipyrimidine Photolyase, subunit A, domain 3"/>
    <property type="match status" value="1"/>
</dbReference>
<proteinExistence type="inferred from homology"/>
<evidence type="ECO:0000313" key="8">
    <source>
        <dbReference type="EMBL" id="PYE02515.1"/>
    </source>
</evidence>
<evidence type="ECO:0000256" key="4">
    <source>
        <dbReference type="PIRSR" id="PIRSR602081-1"/>
    </source>
</evidence>
<dbReference type="GO" id="GO:0006950">
    <property type="term" value="P:response to stress"/>
    <property type="evidence" value="ECO:0007669"/>
    <property type="project" value="UniProtKB-ARBA"/>
</dbReference>
<dbReference type="Proteomes" id="UP000247807">
    <property type="component" value="Unassembled WGS sequence"/>
</dbReference>
<gene>
    <name evidence="8" type="ORF">DNJ73_01745</name>
</gene>
<dbReference type="OrthoDB" id="9772484at2"/>
<dbReference type="PROSITE" id="PS51645">
    <property type="entry name" value="PHR_CRY_ALPHA_BETA"/>
    <property type="match status" value="1"/>
</dbReference>
<dbReference type="Gene3D" id="3.40.50.620">
    <property type="entry name" value="HUPs"/>
    <property type="match status" value="1"/>
</dbReference>
<organism evidence="8 9">
    <name type="scientific">Prochlorococcus marinus XMU1408</name>
    <dbReference type="NCBI Taxonomy" id="2213228"/>
    <lineage>
        <taxon>Bacteria</taxon>
        <taxon>Bacillati</taxon>
        <taxon>Cyanobacteriota</taxon>
        <taxon>Cyanophyceae</taxon>
        <taxon>Synechococcales</taxon>
        <taxon>Prochlorococcaceae</taxon>
        <taxon>Prochlorococcus</taxon>
    </lineage>
</organism>
<dbReference type="SUPFAM" id="SSF48173">
    <property type="entry name" value="Cryptochrome/photolyase FAD-binding domain"/>
    <property type="match status" value="1"/>
</dbReference>
<dbReference type="GO" id="GO:0009416">
    <property type="term" value="P:response to light stimulus"/>
    <property type="evidence" value="ECO:0007669"/>
    <property type="project" value="TreeGrafter"/>
</dbReference>
<protein>
    <submittedName>
        <fullName evidence="8">Deoxyribodipyrimidine photolyase</fullName>
    </submittedName>
</protein>
<sequence length="493" mass="57428">MTKFRSIFWHRRDLRIEDNIGLSEASKTSENLIGVYVLDPNLLNLSRTTSEAKNWFLGESLLELQKNWERRGSRLLILNGDPIKLISKLADLVKAECIYWNENIEPYEINRDKKIKEQLSKDKRKIFTFLDQLIVNPSNIKTNNNDPYKVYGPFYHKWINIINRTKILTNNLIEISRMPEKIRGFNERELLSIKNSDLNYCISKESKPIYDLLISNRFKNTNLCPCKPGESESINQLNFFINSGSINSYSQARDIPSLESTSTLSAALSLGTISCRAVWNGAQISKKMANNEYQINSIDTWIKELAWREFYQNALINFPELEKGPYREKWLKFPWQNKPEWFKSWETGLTGIPIIDAAMRQLKYSGWMHNRCRMIVASFLVKDLLIDWRWGELFFMKSLVDGDLASNNGGWQWSASSGMDPKPMRIFNPYRQASKFDENGNYIRKWIPELTHVSTPNLLSGEITSAERKGYPNPIINHKNQTSIFKELYSSIN</sequence>
<dbReference type="GO" id="GO:0071949">
    <property type="term" value="F:FAD binding"/>
    <property type="evidence" value="ECO:0007669"/>
    <property type="project" value="TreeGrafter"/>
</dbReference>
<dbReference type="PROSITE" id="PS00394">
    <property type="entry name" value="DNA_PHOTOLYASES_1_1"/>
    <property type="match status" value="1"/>
</dbReference>
<dbReference type="GO" id="GO:0003677">
    <property type="term" value="F:DNA binding"/>
    <property type="evidence" value="ECO:0007669"/>
    <property type="project" value="TreeGrafter"/>
</dbReference>
<dbReference type="EMBL" id="QJUE01000002">
    <property type="protein sequence ID" value="PYE02515.1"/>
    <property type="molecule type" value="Genomic_DNA"/>
</dbReference>
<evidence type="ECO:0000256" key="2">
    <source>
        <dbReference type="ARBA" id="ARBA00022827"/>
    </source>
</evidence>
<dbReference type="PANTHER" id="PTHR11455">
    <property type="entry name" value="CRYPTOCHROME"/>
    <property type="match status" value="1"/>
</dbReference>
<evidence type="ECO:0000256" key="3">
    <source>
        <dbReference type="ARBA" id="ARBA00022991"/>
    </source>
</evidence>
<feature type="site" description="Electron transfer via tryptophanyl radical" evidence="5">
    <location>
        <position position="335"/>
    </location>
</feature>
<dbReference type="InterPro" id="IPR002081">
    <property type="entry name" value="Cryptochrome/DNA_photolyase_1"/>
</dbReference>
<dbReference type="RefSeq" id="WP_158466012.1">
    <property type="nucleotide sequence ID" value="NZ_QJUE01000002.1"/>
</dbReference>
<dbReference type="GO" id="GO:0006139">
    <property type="term" value="P:nucleobase-containing compound metabolic process"/>
    <property type="evidence" value="ECO:0007669"/>
    <property type="project" value="UniProtKB-ARBA"/>
</dbReference>
<feature type="domain" description="Photolyase/cryptochrome alpha/beta" evidence="7">
    <location>
        <begin position="4"/>
        <end position="134"/>
    </location>
</feature>
<keyword evidence="8" id="KW-0456">Lyase</keyword>
<comment type="caution">
    <text evidence="8">The sequence shown here is derived from an EMBL/GenBank/DDBJ whole genome shotgun (WGS) entry which is preliminary data.</text>
</comment>
<evidence type="ECO:0000256" key="1">
    <source>
        <dbReference type="ARBA" id="ARBA00022630"/>
    </source>
</evidence>
<dbReference type="InterPro" id="IPR018394">
    <property type="entry name" value="DNA_photolyase_1_CS_C"/>
</dbReference>
<feature type="site" description="Electron transfer via tryptophanyl radical" evidence="5">
    <location>
        <position position="388"/>
    </location>
</feature>
<feature type="binding site" evidence="4">
    <location>
        <position position="301"/>
    </location>
    <ligand>
        <name>FAD</name>
        <dbReference type="ChEBI" id="CHEBI:57692"/>
    </ligand>
</feature>
<dbReference type="InterPro" id="IPR036134">
    <property type="entry name" value="Crypto/Photolyase_FAD-like_sf"/>
</dbReference>
<keyword evidence="3 6" id="KW-0157">Chromophore</keyword>
<dbReference type="InterPro" id="IPR014729">
    <property type="entry name" value="Rossmann-like_a/b/a_fold"/>
</dbReference>
<comment type="cofactor">
    <cofactor evidence="4">
        <name>FAD</name>
        <dbReference type="ChEBI" id="CHEBI:57692"/>
    </cofactor>
    <text evidence="4">Binds 1 FAD per subunit.</text>
</comment>
<dbReference type="GO" id="GO:0003904">
    <property type="term" value="F:deoxyribodipyrimidine photo-lyase activity"/>
    <property type="evidence" value="ECO:0007669"/>
    <property type="project" value="TreeGrafter"/>
</dbReference>
<dbReference type="Gene3D" id="1.25.40.80">
    <property type="match status" value="1"/>
</dbReference>
<accession>A0A318R0F2</accession>
<feature type="binding site" evidence="4">
    <location>
        <begin position="304"/>
        <end position="311"/>
    </location>
    <ligand>
        <name>FAD</name>
        <dbReference type="ChEBI" id="CHEBI:57692"/>
    </ligand>
</feature>
<dbReference type="InterPro" id="IPR006050">
    <property type="entry name" value="DNA_photolyase_N"/>
</dbReference>
<reference evidence="8 9" key="1">
    <citation type="journal article" date="2018" name="Appl. Environ. Microbiol.">
        <title>Genome rearrangement shapes Prochlorococcus ecological adaptation.</title>
        <authorList>
            <person name="Yan W."/>
            <person name="Wei S."/>
            <person name="Wang Q."/>
            <person name="Xiao X."/>
            <person name="Zeng Q."/>
            <person name="Jiao N."/>
            <person name="Zhang R."/>
        </authorList>
    </citation>
    <scope>NUCLEOTIDE SEQUENCE [LARGE SCALE GENOMIC DNA]</scope>
    <source>
        <strain evidence="8 9">XMU1408</strain>
    </source>
</reference>
<evidence type="ECO:0000256" key="5">
    <source>
        <dbReference type="PIRSR" id="PIRSR602081-2"/>
    </source>
</evidence>
<name>A0A318R0F2_PROMR</name>
<dbReference type="PANTHER" id="PTHR11455:SF9">
    <property type="entry name" value="CRYPTOCHROME CIRCADIAN CLOCK 5 ISOFORM X1"/>
    <property type="match status" value="1"/>
</dbReference>
<dbReference type="PRINTS" id="PR00147">
    <property type="entry name" value="DNAPHOTLYASE"/>
</dbReference>
<evidence type="ECO:0000259" key="7">
    <source>
        <dbReference type="PROSITE" id="PS51645"/>
    </source>
</evidence>
<feature type="binding site" evidence="4">
    <location>
        <position position="249"/>
    </location>
    <ligand>
        <name>FAD</name>
        <dbReference type="ChEBI" id="CHEBI:57692"/>
    </ligand>
</feature>
<keyword evidence="1 4" id="KW-0285">Flavoprotein</keyword>
<keyword evidence="2 4" id="KW-0274">FAD</keyword>
<dbReference type="InterPro" id="IPR036155">
    <property type="entry name" value="Crypto/Photolyase_N_sf"/>
</dbReference>
<evidence type="ECO:0000256" key="6">
    <source>
        <dbReference type="RuleBase" id="RU004182"/>
    </source>
</evidence>
<dbReference type="Pfam" id="PF00875">
    <property type="entry name" value="DNA_photolyase"/>
    <property type="match status" value="1"/>
</dbReference>
<dbReference type="InterPro" id="IPR005101">
    <property type="entry name" value="Cryptochr/Photolyase_FAD-bd"/>
</dbReference>
<dbReference type="SUPFAM" id="SSF52425">
    <property type="entry name" value="Cryptochrome/photolyase, N-terminal domain"/>
    <property type="match status" value="1"/>
</dbReference>
<dbReference type="Pfam" id="PF03441">
    <property type="entry name" value="FAD_binding_7"/>
    <property type="match status" value="1"/>
</dbReference>
<feature type="binding site" evidence="4">
    <location>
        <begin position="261"/>
        <end position="265"/>
    </location>
    <ligand>
        <name>FAD</name>
        <dbReference type="ChEBI" id="CHEBI:57692"/>
    </ligand>
</feature>
<dbReference type="PROSITE" id="PS00691">
    <property type="entry name" value="DNA_PHOTOLYASES_1_2"/>
    <property type="match status" value="1"/>
</dbReference>
<feature type="binding site" evidence="4">
    <location>
        <begin position="401"/>
        <end position="403"/>
    </location>
    <ligand>
        <name>FAD</name>
        <dbReference type="ChEBI" id="CHEBI:57692"/>
    </ligand>
</feature>